<proteinExistence type="predicted"/>
<dbReference type="EMBL" id="WSRP01000053">
    <property type="protein sequence ID" value="MVX57877.1"/>
    <property type="molecule type" value="Genomic_DNA"/>
</dbReference>
<organism evidence="1 2">
    <name type="scientific">Parasutterella muris</name>
    <dbReference type="NCBI Taxonomy" id="2565572"/>
    <lineage>
        <taxon>Bacteria</taxon>
        <taxon>Pseudomonadati</taxon>
        <taxon>Pseudomonadota</taxon>
        <taxon>Betaproteobacteria</taxon>
        <taxon>Burkholderiales</taxon>
        <taxon>Sutterellaceae</taxon>
        <taxon>Parasutterella</taxon>
    </lineage>
</organism>
<dbReference type="RefSeq" id="WP_160336291.1">
    <property type="nucleotide sequence ID" value="NZ_WSRP01000053.1"/>
</dbReference>
<keyword evidence="2" id="KW-1185">Reference proteome</keyword>
<reference evidence="1 2" key="1">
    <citation type="submission" date="2019-12" db="EMBL/GenBank/DDBJ databases">
        <title>Microbes associate with the intestines of laboratory mice.</title>
        <authorList>
            <person name="Navarre W."/>
            <person name="Wong E."/>
        </authorList>
    </citation>
    <scope>NUCLEOTIDE SEQUENCE [LARGE SCALE GENOMIC DNA]</scope>
    <source>
        <strain evidence="1 2">NM82_D38</strain>
    </source>
</reference>
<dbReference type="Proteomes" id="UP000472580">
    <property type="component" value="Unassembled WGS sequence"/>
</dbReference>
<dbReference type="AlphaFoldDB" id="A0A6L6YJN5"/>
<accession>A0A6L6YJN5</accession>
<name>A0A6L6YJN5_9BURK</name>
<evidence type="ECO:0000313" key="1">
    <source>
        <dbReference type="EMBL" id="MVX57877.1"/>
    </source>
</evidence>
<evidence type="ECO:0000313" key="2">
    <source>
        <dbReference type="Proteomes" id="UP000472580"/>
    </source>
</evidence>
<gene>
    <name evidence="1" type="ORF">E5987_11850</name>
</gene>
<protein>
    <recommendedName>
        <fullName evidence="3">DUF697 domain-containing protein</fullName>
    </recommendedName>
</protein>
<dbReference type="OrthoDB" id="2646363at2"/>
<evidence type="ECO:0008006" key="3">
    <source>
        <dbReference type="Google" id="ProtNLM"/>
    </source>
</evidence>
<comment type="caution">
    <text evidence="1">The sequence shown here is derived from an EMBL/GenBank/DDBJ whole genome shotgun (WGS) entry which is preliminary data.</text>
</comment>
<sequence>MTVDNEFARENHQGALTEYEMPADEAAILDAAKRCKKLVTERALMSAGLNLLPIPGASVAVDVSLMLEILNSINHEFGLTPNQIRHLTPDSRLRLFQMITATGSSFAGKWITKPLVMAVLQKLSIRLTAAQAAKLVPALGLAASAGISFAALKWVGDQHIKDCVNIAKRFNEQGFARAETRRDQTSQRA</sequence>